<gene>
    <name evidence="1" type="ORF">T07_6417</name>
</gene>
<dbReference type="AlphaFoldDB" id="A0A0V0SCY1"/>
<keyword evidence="2" id="KW-1185">Reference proteome</keyword>
<proteinExistence type="predicted"/>
<evidence type="ECO:0000313" key="1">
    <source>
        <dbReference type="EMBL" id="KRX24620.1"/>
    </source>
</evidence>
<dbReference type="Proteomes" id="UP000054630">
    <property type="component" value="Unassembled WGS sequence"/>
</dbReference>
<protein>
    <submittedName>
        <fullName evidence="1">Uncharacterized protein</fullName>
    </submittedName>
</protein>
<reference evidence="1 2" key="1">
    <citation type="submission" date="2015-01" db="EMBL/GenBank/DDBJ databases">
        <title>Evolution of Trichinella species and genotypes.</title>
        <authorList>
            <person name="Korhonen P.K."/>
            <person name="Edoardo P."/>
            <person name="Giuseppe L.R."/>
            <person name="Gasser R.B."/>
        </authorList>
    </citation>
    <scope>NUCLEOTIDE SEQUENCE [LARGE SCALE GENOMIC DNA]</scope>
    <source>
        <strain evidence="1">ISS37</strain>
    </source>
</reference>
<organism evidence="1 2">
    <name type="scientific">Trichinella nelsoni</name>
    <dbReference type="NCBI Taxonomy" id="6336"/>
    <lineage>
        <taxon>Eukaryota</taxon>
        <taxon>Metazoa</taxon>
        <taxon>Ecdysozoa</taxon>
        <taxon>Nematoda</taxon>
        <taxon>Enoplea</taxon>
        <taxon>Dorylaimia</taxon>
        <taxon>Trichinellida</taxon>
        <taxon>Trichinellidae</taxon>
        <taxon>Trichinella</taxon>
    </lineage>
</organism>
<accession>A0A0V0SCY1</accession>
<name>A0A0V0SCY1_9BILA</name>
<evidence type="ECO:0000313" key="2">
    <source>
        <dbReference type="Proteomes" id="UP000054630"/>
    </source>
</evidence>
<dbReference type="EMBL" id="JYDL01000016">
    <property type="protein sequence ID" value="KRX24620.1"/>
    <property type="molecule type" value="Genomic_DNA"/>
</dbReference>
<comment type="caution">
    <text evidence="1">The sequence shown here is derived from an EMBL/GenBank/DDBJ whole genome shotgun (WGS) entry which is preliminary data.</text>
</comment>
<sequence>MEELIHNPWQWKRPYARIPLMVDVLMSIMVLELLETDAGYHTNSTAIPLINF</sequence>